<keyword evidence="1" id="KW-0614">Plasmid</keyword>
<dbReference type="RefSeq" id="WP_013610274.1">
    <property type="nucleotide sequence ID" value="NC_015156.1"/>
</dbReference>
<geneLocation type="plasmid" evidence="1">
    <name>VIBNI_pA</name>
</geneLocation>
<reference evidence="1" key="1">
    <citation type="submission" date="2010-02" db="EMBL/GenBank/DDBJ databases">
        <authorList>
            <person name="Genoscope - CEA"/>
        </authorList>
    </citation>
    <scope>NUCLEOTIDE SEQUENCE</scope>
    <source>
        <plasmid evidence="1">VIBNI_pA</plasmid>
    </source>
</reference>
<dbReference type="EMBL" id="FP893246">
    <property type="protein sequence ID" value="CBJ93138.1"/>
    <property type="molecule type" value="Genomic_DNA"/>
</dbReference>
<gene>
    <name evidence="1" type="ORF">VIBNI_0108</name>
</gene>
<organism evidence="1">
    <name type="scientific">Vibrio nigripulchritudo</name>
    <dbReference type="NCBI Taxonomy" id="28173"/>
    <lineage>
        <taxon>Bacteria</taxon>
        <taxon>Pseudomonadati</taxon>
        <taxon>Pseudomonadota</taxon>
        <taxon>Gammaproteobacteria</taxon>
        <taxon>Vibrionales</taxon>
        <taxon>Vibrionaceae</taxon>
        <taxon>Vibrio</taxon>
    </lineage>
</organism>
<protein>
    <submittedName>
        <fullName evidence="1">Uncharacterized protein</fullName>
    </submittedName>
</protein>
<proteinExistence type="predicted"/>
<name>A0A9P1JL96_9VIBR</name>
<evidence type="ECO:0000313" key="1">
    <source>
        <dbReference type="EMBL" id="CBJ93138.1"/>
    </source>
</evidence>
<sequence>MTELSATTKLNTKKKAQDFVKQFLCNKTNLDETLCTIADDKGIDKERLDLSVDSLDYLFGWLVAYSEFNNIQDKESGPFWVEFDALFAVTSKYSVDTLFMIDFCVFYFGEVLAAQTTGTSWSYHLDTSLKGRNARYNGKYTPCIVNEESGTFSCPIFFLFYHKLRKAKVHGIQDVQPVSQEAISQINVLNNPMNSV</sequence>
<accession>A0A9P1JL96</accession>
<dbReference type="AlphaFoldDB" id="A0A9P1JL96"/>